<evidence type="ECO:0000313" key="3">
    <source>
        <dbReference type="EMBL" id="OQP35808.1"/>
    </source>
</evidence>
<dbReference type="PANTHER" id="PTHR43861">
    <property type="entry name" value="TRANS-ACONITATE 2-METHYLTRANSFERASE-RELATED"/>
    <property type="match status" value="1"/>
</dbReference>
<dbReference type="GO" id="GO:0008757">
    <property type="term" value="F:S-adenosylmethionine-dependent methyltransferase activity"/>
    <property type="evidence" value="ECO:0007669"/>
    <property type="project" value="InterPro"/>
</dbReference>
<comment type="caution">
    <text evidence="1">Lacks conserved residue(s) required for the propagation of feature annotation.</text>
</comment>
<dbReference type="GO" id="GO:0006400">
    <property type="term" value="P:tRNA modification"/>
    <property type="evidence" value="ECO:0007669"/>
    <property type="project" value="UniProtKB-UniRule"/>
</dbReference>
<gene>
    <name evidence="1" type="primary">cmoM</name>
    <name evidence="3" type="ORF">B2J69_02090</name>
</gene>
<dbReference type="AlphaFoldDB" id="A0A1V9DPL9"/>
<dbReference type="CDD" id="cd02440">
    <property type="entry name" value="AdoMet_MTases"/>
    <property type="match status" value="1"/>
</dbReference>
<accession>A0A1V9DPL9</accession>
<dbReference type="HAMAP" id="MF_02057">
    <property type="entry name" value="tRNA_methyltr_CmoM"/>
    <property type="match status" value="1"/>
</dbReference>
<evidence type="ECO:0000256" key="1">
    <source>
        <dbReference type="HAMAP-Rule" id="MF_02057"/>
    </source>
</evidence>
<feature type="domain" description="Methyltransferase type 11" evidence="2">
    <location>
        <begin position="49"/>
        <end position="145"/>
    </location>
</feature>
<dbReference type="Proteomes" id="UP000192769">
    <property type="component" value="Unassembled WGS sequence"/>
</dbReference>
<dbReference type="PANTHER" id="PTHR43861:SF1">
    <property type="entry name" value="TRANS-ACONITATE 2-METHYLTRANSFERASE"/>
    <property type="match status" value="1"/>
</dbReference>
<dbReference type="GO" id="GO:0032259">
    <property type="term" value="P:methylation"/>
    <property type="evidence" value="ECO:0007669"/>
    <property type="project" value="UniProtKB-KW"/>
</dbReference>
<dbReference type="InterPro" id="IPR033664">
    <property type="entry name" value="Cmo5U_methylTrfase"/>
</dbReference>
<keyword evidence="1" id="KW-0819">tRNA processing</keyword>
<feature type="binding site" evidence="1">
    <location>
        <position position="26"/>
    </location>
    <ligand>
        <name>S-adenosyl-L-methionine</name>
        <dbReference type="ChEBI" id="CHEBI:59789"/>
    </ligand>
</feature>
<feature type="binding site" evidence="1">
    <location>
        <position position="73"/>
    </location>
    <ligand>
        <name>S-adenosyl-L-methionine</name>
        <dbReference type="ChEBI" id="CHEBI:59789"/>
    </ligand>
</feature>
<dbReference type="SUPFAM" id="SSF53335">
    <property type="entry name" value="S-adenosyl-L-methionine-dependent methyltransferases"/>
    <property type="match status" value="1"/>
</dbReference>
<proteinExistence type="inferred from homology"/>
<protein>
    <recommendedName>
        <fullName evidence="1">tRNA 5-carboxymethoxyuridine methyltransferase</fullName>
        <ecNumber evidence="1">2.1.1.-</ecNumber>
    </recommendedName>
    <alternativeName>
        <fullName evidence="1">cmo5U methyltransferase</fullName>
    </alternativeName>
</protein>
<keyword evidence="1 3" id="KW-0808">Transferase</keyword>
<comment type="similarity">
    <text evidence="1">Belongs to the class I-like SAM-binding methyltransferase superfamily. CmoM family.</text>
</comment>
<dbReference type="GO" id="GO:0097697">
    <property type="term" value="F:tRNA (5-carboxymethoxyuridine(34)-5-O)-methyltransferase activity"/>
    <property type="evidence" value="ECO:0007669"/>
    <property type="project" value="UniProtKB-UniRule"/>
</dbReference>
<name>A0A1V9DPL9_9GAMM</name>
<evidence type="ECO:0000313" key="4">
    <source>
        <dbReference type="Proteomes" id="UP000192769"/>
    </source>
</evidence>
<keyword evidence="1 3" id="KW-0489">Methyltransferase</keyword>
<dbReference type="Gene3D" id="3.40.50.150">
    <property type="entry name" value="Vaccinia Virus protein VP39"/>
    <property type="match status" value="1"/>
</dbReference>
<dbReference type="Pfam" id="PF08241">
    <property type="entry name" value="Methyltransf_11"/>
    <property type="match status" value="1"/>
</dbReference>
<dbReference type="EMBL" id="MWUE01000004">
    <property type="protein sequence ID" value="OQP35808.1"/>
    <property type="molecule type" value="Genomic_DNA"/>
</dbReference>
<organism evidence="3 4">
    <name type="scientific">Pantoea latae</name>
    <dbReference type="NCBI Taxonomy" id="1964541"/>
    <lineage>
        <taxon>Bacteria</taxon>
        <taxon>Pseudomonadati</taxon>
        <taxon>Pseudomonadota</taxon>
        <taxon>Gammaproteobacteria</taxon>
        <taxon>Enterobacterales</taxon>
        <taxon>Erwiniaceae</taxon>
        <taxon>Pantoea</taxon>
    </lineage>
</organism>
<dbReference type="NCBIfam" id="NF008264">
    <property type="entry name" value="PRK11036.1"/>
    <property type="match status" value="1"/>
</dbReference>
<evidence type="ECO:0000259" key="2">
    <source>
        <dbReference type="Pfam" id="PF08241"/>
    </source>
</evidence>
<dbReference type="InterPro" id="IPR029063">
    <property type="entry name" value="SAM-dependent_MTases_sf"/>
</dbReference>
<dbReference type="EC" id="2.1.1.-" evidence="1"/>
<dbReference type="RefSeq" id="WP_081135831.1">
    <property type="nucleotide sequence ID" value="NZ_MWUE01000004.1"/>
</dbReference>
<feature type="binding site" evidence="1">
    <location>
        <position position="119"/>
    </location>
    <ligand>
        <name>S-adenosyl-L-methionine</name>
        <dbReference type="ChEBI" id="CHEBI:59789"/>
    </ligand>
</feature>
<comment type="catalytic activity">
    <reaction evidence="1">
        <text>5-carboxymethoxyuridine(34) in tRNA + S-adenosyl-L-methionine = 5-methoxycarbonylmethoxyuridine(34) in tRNA + S-adenosyl-L-homocysteine</text>
        <dbReference type="Rhea" id="RHEA:54080"/>
        <dbReference type="Rhea" id="RHEA-COMP:13383"/>
        <dbReference type="Rhea" id="RHEA-COMP:13781"/>
        <dbReference type="ChEBI" id="CHEBI:57856"/>
        <dbReference type="ChEBI" id="CHEBI:59789"/>
        <dbReference type="ChEBI" id="CHEBI:136879"/>
        <dbReference type="ChEBI" id="CHEBI:138053"/>
    </reaction>
</comment>
<sequence>MQDRNFDDLAEKFSQNIYGTTKGLVRQAILWDELEAILPTLGTDPLRVLDAGGGLGQISSGLAQRGHQILLCDLSAEMLRRAQQHADAQDVSHNMQFRQIAVQQVGEHLDTPVDLVLFHAVLEWVAEPEKALQALFDALRPGGVMSLMFFNRHSLVFRNLTLGNFGYLRVNMAKQKKRSLSPDYPRDPDDVYRWLTACGFDIEQRTGVRVFSDYMKAPPADGGGDASILEMERRYCRQEPFLSLGRYIHVTARKPGQKDEL</sequence>
<keyword evidence="1" id="KW-0949">S-adenosyl-L-methionine</keyword>
<dbReference type="InterPro" id="IPR013216">
    <property type="entry name" value="Methyltransf_11"/>
</dbReference>
<comment type="caution">
    <text evidence="3">The sequence shown here is derived from an EMBL/GenBank/DDBJ whole genome shotgun (WGS) entry which is preliminary data.</text>
</comment>
<dbReference type="OrthoDB" id="4697647at2"/>
<feature type="binding site" evidence="1">
    <location>
        <begin position="52"/>
        <end position="53"/>
    </location>
    <ligand>
        <name>S-adenosyl-L-methionine</name>
        <dbReference type="ChEBI" id="CHEBI:59789"/>
    </ligand>
</feature>
<comment type="function">
    <text evidence="1">Catalyzes the methylation of 5-carboxymethoxyuridine (cmo5U) to form 5-methoxycarbonylmethoxyuridine (mcmo5U) at position 34 in tRNAs.</text>
</comment>
<reference evidence="3 4" key="1">
    <citation type="submission" date="2017-02" db="EMBL/GenBank/DDBJ databases">
        <title>Whole genome shotgun sequence of Pantoea agglomerans strain AS1 isolated from a cycad, Zamia floridana in Central Florida, USA.</title>
        <authorList>
            <person name="Lata P."/>
            <person name="Govindarajan S."/>
            <person name="Qi F."/>
            <person name="Li J.-L."/>
            <person name="Maurya S.K."/>
            <person name="Sahoo M.K."/>
        </authorList>
    </citation>
    <scope>NUCLEOTIDE SEQUENCE [LARGE SCALE GENOMIC DNA]</scope>
    <source>
        <strain evidence="3 4">AS1</strain>
    </source>
</reference>
<keyword evidence="4" id="KW-1185">Reference proteome</keyword>